<dbReference type="Gene3D" id="3.50.50.60">
    <property type="entry name" value="FAD/NAD(P)-binding domain"/>
    <property type="match status" value="1"/>
</dbReference>
<organism evidence="2 3">
    <name type="scientific">Deinococcus roseus</name>
    <dbReference type="NCBI Taxonomy" id="392414"/>
    <lineage>
        <taxon>Bacteria</taxon>
        <taxon>Thermotogati</taxon>
        <taxon>Deinococcota</taxon>
        <taxon>Deinococci</taxon>
        <taxon>Deinococcales</taxon>
        <taxon>Deinococcaceae</taxon>
        <taxon>Deinococcus</taxon>
    </lineage>
</organism>
<feature type="domain" description="FAD dependent oxidoreductase" evidence="1">
    <location>
        <begin position="30"/>
        <end position="383"/>
    </location>
</feature>
<dbReference type="Pfam" id="PF01266">
    <property type="entry name" value="DAO"/>
    <property type="match status" value="1"/>
</dbReference>
<proteinExistence type="predicted"/>
<dbReference type="SUPFAM" id="SSF51905">
    <property type="entry name" value="FAD/NAD(P)-binding domain"/>
    <property type="match status" value="1"/>
</dbReference>
<evidence type="ECO:0000313" key="3">
    <source>
        <dbReference type="Proteomes" id="UP000632222"/>
    </source>
</evidence>
<comment type="caution">
    <text evidence="2">The sequence shown here is derived from an EMBL/GenBank/DDBJ whole genome shotgun (WGS) entry which is preliminary data.</text>
</comment>
<sequence length="400" mass="45619">MDLRSGKAFWPIQNGLIQSYPPLDQDLQTDVVVLGGGITGALVSWHLIQAGASCVVLDRRDVASGSTSASTAMLQYEIDTPLVQLSKMLGEQHASRSYLMCLQAIRDLEQISQVLETDVGFQKKHSLYLASRPQDARGLQKEHALRRKYGIEVELWDETTIAQHFPFRKSAALYSQEAAEVDPYRLCHALLHSGTRQGVQVFDRTEALSWDMDDTGVTVQTDRNFSIRARKMVFATGYEAQSMLRQKVVRLRNSYALVSEPLQDFTGWYEKALLWETARPYLYARTTTDNRILIGGEDETFRTLPFRERRIPFKQARLENKFRELFPDIPLETAFSWAGTFGETRDGLAYIGEHPDFPQAYFALGYGGNGITYSLLAAQMIRDRMVKGHHPDWEVFRFDR</sequence>
<dbReference type="Proteomes" id="UP000632222">
    <property type="component" value="Unassembled WGS sequence"/>
</dbReference>
<dbReference type="PANTHER" id="PTHR13847">
    <property type="entry name" value="SARCOSINE DEHYDROGENASE-RELATED"/>
    <property type="match status" value="1"/>
</dbReference>
<accession>A0ABQ2DD36</accession>
<dbReference type="EMBL" id="BMOD01000023">
    <property type="protein sequence ID" value="GGJ51538.1"/>
    <property type="molecule type" value="Genomic_DNA"/>
</dbReference>
<gene>
    <name evidence="2" type="ORF">GCM10008938_41910</name>
</gene>
<reference evidence="3" key="1">
    <citation type="journal article" date="2019" name="Int. J. Syst. Evol. Microbiol.">
        <title>The Global Catalogue of Microorganisms (GCM) 10K type strain sequencing project: providing services to taxonomists for standard genome sequencing and annotation.</title>
        <authorList>
            <consortium name="The Broad Institute Genomics Platform"/>
            <consortium name="The Broad Institute Genome Sequencing Center for Infectious Disease"/>
            <person name="Wu L."/>
            <person name="Ma J."/>
        </authorList>
    </citation>
    <scope>NUCLEOTIDE SEQUENCE [LARGE SCALE GENOMIC DNA]</scope>
    <source>
        <strain evidence="3">JCM 14370</strain>
    </source>
</reference>
<dbReference type="PANTHER" id="PTHR13847:SF201">
    <property type="entry name" value="PUTATIBE OXIDOREDUCTASE"/>
    <property type="match status" value="1"/>
</dbReference>
<evidence type="ECO:0000259" key="1">
    <source>
        <dbReference type="Pfam" id="PF01266"/>
    </source>
</evidence>
<protein>
    <submittedName>
        <fullName evidence="2">Oxidoreductase</fullName>
    </submittedName>
</protein>
<name>A0ABQ2DD36_9DEIO</name>
<dbReference type="InterPro" id="IPR036188">
    <property type="entry name" value="FAD/NAD-bd_sf"/>
</dbReference>
<dbReference type="Gene3D" id="3.30.9.10">
    <property type="entry name" value="D-Amino Acid Oxidase, subunit A, domain 2"/>
    <property type="match status" value="1"/>
</dbReference>
<evidence type="ECO:0000313" key="2">
    <source>
        <dbReference type="EMBL" id="GGJ51538.1"/>
    </source>
</evidence>
<dbReference type="InterPro" id="IPR006076">
    <property type="entry name" value="FAD-dep_OxRdtase"/>
</dbReference>
<keyword evidence="3" id="KW-1185">Reference proteome</keyword>
<dbReference type="RefSeq" id="WP_189006435.1">
    <property type="nucleotide sequence ID" value="NZ_BMOD01000023.1"/>
</dbReference>